<dbReference type="eggNOG" id="ENOG502Z8IY">
    <property type="taxonomic scope" value="Bacteria"/>
</dbReference>
<feature type="chain" id="PRO_5003057583" evidence="1">
    <location>
        <begin position="20"/>
        <end position="699"/>
    </location>
</feature>
<dbReference type="EMBL" id="CP001968">
    <property type="protein sequence ID" value="ADD66899.1"/>
    <property type="molecule type" value="Genomic_DNA"/>
</dbReference>
<dbReference type="Proteomes" id="UP000002012">
    <property type="component" value="Chromosome"/>
</dbReference>
<evidence type="ECO:0000313" key="2">
    <source>
        <dbReference type="EMBL" id="ADD66899.1"/>
    </source>
</evidence>
<name>D4H1F1_DENA2</name>
<protein>
    <submittedName>
        <fullName evidence="2">Uncharacterized protein</fullName>
    </submittedName>
</protein>
<evidence type="ECO:0000256" key="1">
    <source>
        <dbReference type="SAM" id="SignalP"/>
    </source>
</evidence>
<dbReference type="OrthoDB" id="5390075at2"/>
<dbReference type="RefSeq" id="WP_013009447.1">
    <property type="nucleotide sequence ID" value="NC_013943.1"/>
</dbReference>
<evidence type="ECO:0000313" key="3">
    <source>
        <dbReference type="Proteomes" id="UP000002012"/>
    </source>
</evidence>
<feature type="signal peptide" evidence="1">
    <location>
        <begin position="1"/>
        <end position="19"/>
    </location>
</feature>
<organism evidence="2 3">
    <name type="scientific">Denitrovibrio acetiphilus (strain DSM 12809 / NBRC 114555 / N2460)</name>
    <dbReference type="NCBI Taxonomy" id="522772"/>
    <lineage>
        <taxon>Bacteria</taxon>
        <taxon>Pseudomonadati</taxon>
        <taxon>Deferribacterota</taxon>
        <taxon>Deferribacteres</taxon>
        <taxon>Deferribacterales</taxon>
        <taxon>Geovibrionaceae</taxon>
        <taxon>Denitrovibrio</taxon>
    </lineage>
</organism>
<keyword evidence="1" id="KW-0732">Signal</keyword>
<dbReference type="KEGG" id="dap:Dacet_0093"/>
<dbReference type="HOGENOM" id="CLU_382554_0_0_0"/>
<dbReference type="PaxDb" id="522772-Dacet_0093"/>
<accession>D4H1F1</accession>
<reference evidence="2 3" key="1">
    <citation type="journal article" date="2010" name="Stand. Genomic Sci.">
        <title>Complete genome sequence of Denitrovibrio acetiphilus type strain (N2460).</title>
        <authorList>
            <person name="Kiss H."/>
            <person name="Lang E."/>
            <person name="Lapidus A."/>
            <person name="Copeland A."/>
            <person name="Nolan M."/>
            <person name="Glavina Del Rio T."/>
            <person name="Chen F."/>
            <person name="Lucas S."/>
            <person name="Tice H."/>
            <person name="Cheng J.F."/>
            <person name="Han C."/>
            <person name="Goodwin L."/>
            <person name="Pitluck S."/>
            <person name="Liolios K."/>
            <person name="Pati A."/>
            <person name="Ivanova N."/>
            <person name="Mavromatis K."/>
            <person name="Chen A."/>
            <person name="Palaniappan K."/>
            <person name="Land M."/>
            <person name="Hauser L."/>
            <person name="Chang Y.J."/>
            <person name="Jeffries C.D."/>
            <person name="Detter J.C."/>
            <person name="Brettin T."/>
            <person name="Spring S."/>
            <person name="Rohde M."/>
            <person name="Goker M."/>
            <person name="Woyke T."/>
            <person name="Bristow J."/>
            <person name="Eisen J.A."/>
            <person name="Markowitz V."/>
            <person name="Hugenholtz P."/>
            <person name="Kyrpides N.C."/>
            <person name="Klenk H.P."/>
        </authorList>
    </citation>
    <scope>NUCLEOTIDE SEQUENCE [LARGE SCALE GENOMIC DNA]</scope>
    <source>
        <strain evidence="3">DSM 12809 / NBRC 114555 / N2460</strain>
    </source>
</reference>
<proteinExistence type="predicted"/>
<gene>
    <name evidence="2" type="ordered locus">Dacet_0093</name>
</gene>
<dbReference type="AlphaFoldDB" id="D4H1F1"/>
<keyword evidence="3" id="KW-1185">Reference proteome</keyword>
<dbReference type="STRING" id="522772.Dacet_0093"/>
<dbReference type="InParanoid" id="D4H1F1"/>
<sequence precursor="true">MLRVSVLILLLCTPVSAFAENNFININIQNKLFEQSAVNITVGDIKNLLKESFKGKSVTINGDNAEINIYLRLQTNNDIPTARVFPSSILYPVQFYMWKSRPSKEGLTLTLSAPDAMGIVFGLYGLLQEKLGFRFYHPKNTFIPALTEWNLPSSFTFEGEPLFQKRGFHLHTMHPMELTEQLHSSMDGTGYYDVKEYIDWLVRNGQNVMQFWLLRTADRETWTQHASRYVRYAKQRGVLTGAVISLSTLQQKAFQTVNLLNPLESYEKQIDENVKWLLQVPFDYVSIDFTMGEYLPDLSELMPEHKKYLIKTIKEKYGVNVMENTHVIKRKPSESPDTAGVMIHSVMFYSLTEDEAPVYGNKNQQFMFEMMQKEKTRRETWYWPESSYWVTFDTSVPLFLLPYLKSRHDDITLMADQGIEGHVTFTSGWEWGYWVIDYSIARWSWQFRTDGEIHKTSPVSVLADVFADDAEALFNYAADVQEKYLKDEKLISLLSAKTPFEELPWPFNKTFQPKGNYSMLKASLPFVGKKHREMIKQEAQMLMDFSDDLFFIVNALHNNAQPTDPLRDSLRTEIMESLEITALRAKHRYYTLLAGAFRNYNLNDSSEYYFESLLANAAKTRKQAKSIVRSMELEYRYPVSLIARKMQSHTSYDFGYLYPVSDLYFWQREEQQVSRSRFDAFFMNIWNFWDTLGLDGLFK</sequence>